<dbReference type="InterPro" id="IPR016024">
    <property type="entry name" value="ARM-type_fold"/>
</dbReference>
<dbReference type="Pfam" id="PF02145">
    <property type="entry name" value="Rap_GAP"/>
    <property type="match status" value="1"/>
</dbReference>
<evidence type="ECO:0000256" key="1">
    <source>
        <dbReference type="ARBA" id="ARBA00022468"/>
    </source>
</evidence>
<dbReference type="InterPro" id="IPR035974">
    <property type="entry name" value="Rap/Ran-GAP_sf"/>
</dbReference>
<feature type="compositionally biased region" description="Basic and acidic residues" evidence="2">
    <location>
        <begin position="2061"/>
        <end position="2077"/>
    </location>
</feature>
<keyword evidence="1" id="KW-0343">GTPase activation</keyword>
<gene>
    <name evidence="4" type="ORF">BB560_000209</name>
</gene>
<accession>A0A2T9ZKX6</accession>
<organism evidence="4 5">
    <name type="scientific">Smittium megazygosporum</name>
    <dbReference type="NCBI Taxonomy" id="133381"/>
    <lineage>
        <taxon>Eukaryota</taxon>
        <taxon>Fungi</taxon>
        <taxon>Fungi incertae sedis</taxon>
        <taxon>Zoopagomycota</taxon>
        <taxon>Kickxellomycotina</taxon>
        <taxon>Harpellomycetes</taxon>
        <taxon>Harpellales</taxon>
        <taxon>Legeriomycetaceae</taxon>
        <taxon>Smittium</taxon>
    </lineage>
</organism>
<dbReference type="EMBL" id="MBFS01000020">
    <property type="protein sequence ID" value="PVV05266.1"/>
    <property type="molecule type" value="Genomic_DNA"/>
</dbReference>
<dbReference type="OrthoDB" id="19311at2759"/>
<dbReference type="Proteomes" id="UP000245609">
    <property type="component" value="Unassembled WGS sequence"/>
</dbReference>
<dbReference type="InterPro" id="IPR000331">
    <property type="entry name" value="Rap/Ran_GAP_dom"/>
</dbReference>
<dbReference type="STRING" id="133381.A0A2T9ZKX6"/>
<evidence type="ECO:0000313" key="5">
    <source>
        <dbReference type="Proteomes" id="UP000245609"/>
    </source>
</evidence>
<keyword evidence="5" id="KW-1185">Reference proteome</keyword>
<evidence type="ECO:0000256" key="2">
    <source>
        <dbReference type="SAM" id="MobiDB-lite"/>
    </source>
</evidence>
<dbReference type="PANTHER" id="PTHR10063:SF11">
    <property type="entry name" value="RHO GTPASE-ACTIVATING PROTEIN CG5521-RELATED"/>
    <property type="match status" value="1"/>
</dbReference>
<comment type="caution">
    <text evidence="4">The sequence shown here is derived from an EMBL/GenBank/DDBJ whole genome shotgun (WGS) entry which is preliminary data.</text>
</comment>
<feature type="region of interest" description="Disordered" evidence="2">
    <location>
        <begin position="2048"/>
        <end position="2077"/>
    </location>
</feature>
<dbReference type="FunFam" id="3.40.50.11210:FF:000001">
    <property type="entry name" value="Ral GTPase-activating protein subunit alpha-1 isoform 1"/>
    <property type="match status" value="1"/>
</dbReference>
<feature type="compositionally biased region" description="Polar residues" evidence="2">
    <location>
        <begin position="789"/>
        <end position="800"/>
    </location>
</feature>
<dbReference type="SUPFAM" id="SSF48371">
    <property type="entry name" value="ARM repeat"/>
    <property type="match status" value="1"/>
</dbReference>
<feature type="region of interest" description="Disordered" evidence="2">
    <location>
        <begin position="776"/>
        <end position="802"/>
    </location>
</feature>
<feature type="domain" description="Rap-GAP" evidence="3">
    <location>
        <begin position="1803"/>
        <end position="2017"/>
    </location>
</feature>
<dbReference type="GO" id="GO:0051056">
    <property type="term" value="P:regulation of small GTPase mediated signal transduction"/>
    <property type="evidence" value="ECO:0007669"/>
    <property type="project" value="InterPro"/>
</dbReference>
<dbReference type="GO" id="GO:0005096">
    <property type="term" value="F:GTPase activator activity"/>
    <property type="evidence" value="ECO:0007669"/>
    <property type="project" value="UniProtKB-KW"/>
</dbReference>
<feature type="region of interest" description="Disordered" evidence="2">
    <location>
        <begin position="884"/>
        <end position="904"/>
    </location>
</feature>
<proteinExistence type="predicted"/>
<evidence type="ECO:0000313" key="4">
    <source>
        <dbReference type="EMBL" id="PVV05266.1"/>
    </source>
</evidence>
<evidence type="ECO:0000259" key="3">
    <source>
        <dbReference type="PROSITE" id="PS50085"/>
    </source>
</evidence>
<dbReference type="InterPro" id="IPR027107">
    <property type="entry name" value="Tuberin/Ral-act_asu"/>
</dbReference>
<protein>
    <recommendedName>
        <fullName evidence="3">Rap-GAP domain-containing protein</fullName>
    </recommendedName>
</protein>
<dbReference type="GO" id="GO:0005737">
    <property type="term" value="C:cytoplasm"/>
    <property type="evidence" value="ECO:0007669"/>
    <property type="project" value="TreeGrafter"/>
</dbReference>
<dbReference type="PROSITE" id="PS50085">
    <property type="entry name" value="RAPGAP"/>
    <property type="match status" value="1"/>
</dbReference>
<reference evidence="4 5" key="1">
    <citation type="journal article" date="2018" name="MBio">
        <title>Comparative Genomics Reveals the Core Gene Toolbox for the Fungus-Insect Symbiosis.</title>
        <authorList>
            <person name="Wang Y."/>
            <person name="Stata M."/>
            <person name="Wang W."/>
            <person name="Stajich J.E."/>
            <person name="White M.M."/>
            <person name="Moncalvo J.M."/>
        </authorList>
    </citation>
    <scope>NUCLEOTIDE SEQUENCE [LARGE SCALE GENOMIC DNA]</scope>
    <source>
        <strain evidence="4 5">SC-DP-2</strain>
    </source>
</reference>
<dbReference type="PANTHER" id="PTHR10063">
    <property type="entry name" value="TUBERIN"/>
    <property type="match status" value="1"/>
</dbReference>
<name>A0A2T9ZKX6_9FUNG</name>
<feature type="region of interest" description="Disordered" evidence="2">
    <location>
        <begin position="1656"/>
        <end position="1685"/>
    </location>
</feature>
<sequence>MSFITSNSKNQTEILPEASIRFVFLSDDIEFMDLADSCCNLNKLPPNSLKYPSEDFLLTLTELNKGKKSAPHNWLSVKGRTSSKFSHLLSYLKSLADNELIFIFVKYHEKIFELGYKMILKVAQKVKDPQLLTTTDLFVKFMNAVDLLEKFFYLIPIKLSQGWKQNEFVSVLSLILDHGNNSHFRIYGFRLLLLYINSLLGKIPESVCNLFKNSIIIQSFIEEDLFRKDSTVENIINSLHLTPNSSMFDFGQISIQSNLLPNKSIYPIEKFDSPFYMSTQSVIATRMIQEFFYNTLYISHFVVDDSPLSDTSISYGYLTGKYSNFVHVPSKDAFRFQAYPNKHDDTQSIYDNLSVYLITPEDAENSLSSILGLGGVPIPLMRMMASFLLKYVSFIGKELNYISDFSGSPVLNDKLNIMTFIPTQANDFEYPEKLRKYQQHIWFESNKSLSIFSESVVFGILKLDKATITSSGYNPMVAECIYQDIMDTQMATLNIFRSFLLMDVSRRPAQFVKPIEDTHLAKWSSLMLKYLSSIFFSMSSNVAIQEPWTFSRFSAFYLSVTIFRTLFKMSDNEIPLNIKDASLSHLFEILESMLIKPVLKGEDPSDPYCLGSQAIMILFECIVEGWLITFDNKPKYWVKFEKIFFIESPWNTRYHVWANVLQSLTMTLGTRFYNIDHLELLQDYLFSGQRTKGGSRGLKKKFETIQKNIYISIRNGDEVTVPFSSYNPFIVTSKCSLISSQIVLDYLWKKKELREKDFNYVLNTIKSNQLSSFSETKENAPVNMEESRSNLSEFSETNDVPSKEENVYSSNLKYNLDSCISVNSLARYKNSALDVNLPNVVQDSYNATSPLPLSKNISPNVQKKHITLPHGKHLTGPNQFQIPGIEPNTSGNDPEGSNFGDVPEKNKLFRTSTIENRYSASYLKNEYDAVMETQKMKNPNILHSSNTAKSLSLTPSGYKFLSQSPGLMIKNRIKSSNLHKRSASVFGSIVNKFKINRKKLESSGGNLLNDESSSEKETIIQLERLLNLNDDHLNEWILVRTPFFDTFNLDSDLNWDLIFKHIKINVVWSKWWQLVERPMIIRDLGAKKIVTTGLSRAWDIYLILTDRQTATGVSFIKDEKLAFAHWLFELCRGPQDSDECSILAMRAISRVFCRTFSPNYSIPSMYQALFYRIVLESLSEKALEFEYGVQLLEVTLIECKRMFALDVPGCLMVVKSLTGTLLRIFSPDFSYSLSDEAIFGATILLISSITLLHSSPQETFEKNKITPTVTFTSSSDSVVAWEPFDRKKTLDQLCYLLLKLAGEHSLILKNVSDNNQTRIVCKLIGTLSVIILMNNTPDKITENAINLIISFLFSPNKQYVFVALDSLRALLASNEQQKILDLLGHKLAFLITKFLVYCCYEQLDRYVDTSDSHYIRVFGDSLYLLMSYITLVPSIISGRNFDVDSSERMDLEVFLFKDLLQDRINELYSKPKPLALHKYNYAISMTVMSSKSGYHSPHDILTELEKLPFILSPEYKSRMKDYSPENAPELNSIKQLMLAYSFSLIQNYKTYNPKHEFIKYLNDSSIISNELDGIANGDEMMFFGYGTSIISVIKPKLSSELKITTRSVTGKHAGYFRSDLVDLILSDNMDVVPQAGLEKEISNFLKSNPEFNLKNLVPSNKVESEKGDSSTEDTDSEEHSISSHGDDLELEFPKVRFISSYDADWVSYKASAANEFCSENEKIERLVSNTKKFVFSYKSKEEIALLNVSKGDPKVFSKSEKREKSIFQELRLFLQHFGFFDWTSSNPKLFKLLLPSNNLFKELSLLDRLTPKECIKVAICYVAPNQTTESEILSNDKESASLAFREFVQSLGYPVTLKNFGGYTGKLSTDGSDGETAPIYVTHNTVLVFHDATEMPTDKNDPKQLKKKRHIGNDFVHIIWNENFCDYRPETITGDFGNAQIHIRPLLSNLGSYGISLYADQRIDAIGPLVDNMIVGPELLSDIVRSWAICANRQSLWMRSPVFYSPLLVRMDSINQIISKNLFPEWSEKTYSGSFLINPGVVAKLSSDENQHSSNIGDSATSKKVDNKVKTDTDKRAEKIRNDQTIEQPEIEISDISMGLSNINMLNDGEKTRTHTLEYDEKAAAAPNKPPVEKEQVTLSVSETTQDVNLKTLKPKPNLGYFNKSEDDIFVTRILSQQSTEH</sequence>
<dbReference type="GO" id="GO:0005634">
    <property type="term" value="C:nucleus"/>
    <property type="evidence" value="ECO:0007669"/>
    <property type="project" value="InterPro"/>
</dbReference>
<dbReference type="Gene3D" id="3.40.50.11210">
    <property type="entry name" value="Rap/Ran-GAP"/>
    <property type="match status" value="1"/>
</dbReference>
<dbReference type="SUPFAM" id="SSF111347">
    <property type="entry name" value="Rap/Ran-GAP"/>
    <property type="match status" value="1"/>
</dbReference>